<dbReference type="Pfam" id="PF01636">
    <property type="entry name" value="APH"/>
    <property type="match status" value="1"/>
</dbReference>
<dbReference type="InterPro" id="IPR011009">
    <property type="entry name" value="Kinase-like_dom_sf"/>
</dbReference>
<keyword evidence="3" id="KW-1185">Reference proteome</keyword>
<evidence type="ECO:0000259" key="1">
    <source>
        <dbReference type="Pfam" id="PF01636"/>
    </source>
</evidence>
<dbReference type="RefSeq" id="WP_229742298.1">
    <property type="nucleotide sequence ID" value="NZ_BMGC01000008.1"/>
</dbReference>
<protein>
    <submittedName>
        <fullName evidence="2">Acyl-CoA dehydrogenase</fullName>
    </submittedName>
</protein>
<name>A0A916WTK0_9ACTN</name>
<comment type="caution">
    <text evidence="2">The sequence shown here is derived from an EMBL/GenBank/DDBJ whole genome shotgun (WGS) entry which is preliminary data.</text>
</comment>
<evidence type="ECO:0000313" key="3">
    <source>
        <dbReference type="Proteomes" id="UP000621454"/>
    </source>
</evidence>
<dbReference type="Gene3D" id="3.30.200.20">
    <property type="entry name" value="Phosphorylase Kinase, domain 1"/>
    <property type="match status" value="1"/>
</dbReference>
<reference evidence="2" key="1">
    <citation type="journal article" date="2014" name="Int. J. Syst. Evol. Microbiol.">
        <title>Complete genome sequence of Corynebacterium casei LMG S-19264T (=DSM 44701T), isolated from a smear-ripened cheese.</title>
        <authorList>
            <consortium name="US DOE Joint Genome Institute (JGI-PGF)"/>
            <person name="Walter F."/>
            <person name="Albersmeier A."/>
            <person name="Kalinowski J."/>
            <person name="Ruckert C."/>
        </authorList>
    </citation>
    <scope>NUCLEOTIDE SEQUENCE</scope>
    <source>
        <strain evidence="2">CGMCC 1.12827</strain>
    </source>
</reference>
<proteinExistence type="predicted"/>
<evidence type="ECO:0000313" key="2">
    <source>
        <dbReference type="EMBL" id="GGB28564.1"/>
    </source>
</evidence>
<dbReference type="Gene3D" id="3.90.1200.10">
    <property type="match status" value="1"/>
</dbReference>
<dbReference type="CDD" id="cd05154">
    <property type="entry name" value="ACAD10_11_N-like"/>
    <property type="match status" value="1"/>
</dbReference>
<organism evidence="2 3">
    <name type="scientific">Gordonia jinhuaensis</name>
    <dbReference type="NCBI Taxonomy" id="1517702"/>
    <lineage>
        <taxon>Bacteria</taxon>
        <taxon>Bacillati</taxon>
        <taxon>Actinomycetota</taxon>
        <taxon>Actinomycetes</taxon>
        <taxon>Mycobacteriales</taxon>
        <taxon>Gordoniaceae</taxon>
        <taxon>Gordonia</taxon>
    </lineage>
</organism>
<dbReference type="AlphaFoldDB" id="A0A916WTK0"/>
<reference evidence="2" key="2">
    <citation type="submission" date="2020-09" db="EMBL/GenBank/DDBJ databases">
        <authorList>
            <person name="Sun Q."/>
            <person name="Zhou Y."/>
        </authorList>
    </citation>
    <scope>NUCLEOTIDE SEQUENCE</scope>
    <source>
        <strain evidence="2">CGMCC 1.12827</strain>
    </source>
</reference>
<sequence length="341" mass="36759">MSTPTHPVLPLDAVAEVLRRSGVDIVGELHADRISGGRSNLTFLLADDIHRWVIRRPPTGGLTPSAHDMTREWTVTSALQDTAVPVAASVAADLDGTAFGVPFTVMGFVDGTVIRTAADLADLTDEQVADNSDALVDTLAALHSVDIDAVGLRDFGRPDGFAARQVRTWTRQWEHVRTRDLPDLDRLAGALAERVPQSARHAVVHGDFRVDNTILAAGDPSTVAAVVDWEMATLGDPLTDVALMCVYRTPEFDRVLGFDAAWTSPRYPSADEMAQRYTRSSSVELDHWGFYLGLAYLKIAVIAEGITHRAISGADAGDGADRAAEATEALVTLGLRTLDQR</sequence>
<accession>A0A916WTK0</accession>
<dbReference type="InterPro" id="IPR041726">
    <property type="entry name" value="ACAD10_11_N"/>
</dbReference>
<dbReference type="SUPFAM" id="SSF56112">
    <property type="entry name" value="Protein kinase-like (PK-like)"/>
    <property type="match status" value="1"/>
</dbReference>
<dbReference type="PANTHER" id="PTHR47829">
    <property type="entry name" value="HYDROLASE, PUTATIVE (AFU_ORTHOLOGUE AFUA_1G12880)-RELATED"/>
    <property type="match status" value="1"/>
</dbReference>
<dbReference type="InterPro" id="IPR002575">
    <property type="entry name" value="Aminoglycoside_PTrfase"/>
</dbReference>
<feature type="domain" description="Aminoglycoside phosphotransferase" evidence="1">
    <location>
        <begin position="33"/>
        <end position="256"/>
    </location>
</feature>
<dbReference type="PANTHER" id="PTHR47829:SF1">
    <property type="entry name" value="HAD FAMILY PHOSPHATASE"/>
    <property type="match status" value="1"/>
</dbReference>
<dbReference type="InterPro" id="IPR052898">
    <property type="entry name" value="ACAD10-like"/>
</dbReference>
<dbReference type="Proteomes" id="UP000621454">
    <property type="component" value="Unassembled WGS sequence"/>
</dbReference>
<gene>
    <name evidence="2" type="ORF">GCM10011489_15950</name>
</gene>
<dbReference type="EMBL" id="BMGC01000008">
    <property type="protein sequence ID" value="GGB28564.1"/>
    <property type="molecule type" value="Genomic_DNA"/>
</dbReference>